<evidence type="ECO:0000256" key="1">
    <source>
        <dbReference type="SAM" id="MobiDB-lite"/>
    </source>
</evidence>
<dbReference type="InterPro" id="IPR024234">
    <property type="entry name" value="DUF3801"/>
</dbReference>
<feature type="compositionally biased region" description="Basic residues" evidence="1">
    <location>
        <begin position="235"/>
        <end position="256"/>
    </location>
</feature>
<evidence type="ECO:0008006" key="4">
    <source>
        <dbReference type="Google" id="ProtNLM"/>
    </source>
</evidence>
<protein>
    <recommendedName>
        <fullName evidence="4">PcfB family protein</fullName>
    </recommendedName>
</protein>
<dbReference type="RefSeq" id="WP_163052055.1">
    <property type="nucleotide sequence ID" value="NZ_AP019695.1"/>
</dbReference>
<dbReference type="KEGG" id="aarg:Aargi30884_17160"/>
<dbReference type="Proteomes" id="UP000464754">
    <property type="component" value="Chromosome"/>
</dbReference>
<accession>A0A6N4TJ46</accession>
<organism evidence="2 3">
    <name type="scientific">Amedibacterium intestinale</name>
    <dbReference type="NCBI Taxonomy" id="2583452"/>
    <lineage>
        <taxon>Bacteria</taxon>
        <taxon>Bacillati</taxon>
        <taxon>Bacillota</taxon>
        <taxon>Erysipelotrichia</taxon>
        <taxon>Erysipelotrichales</taxon>
        <taxon>Erysipelotrichaceae</taxon>
        <taxon>Amedibacterium</taxon>
    </lineage>
</organism>
<feature type="region of interest" description="Disordered" evidence="1">
    <location>
        <begin position="136"/>
        <end position="256"/>
    </location>
</feature>
<evidence type="ECO:0000313" key="2">
    <source>
        <dbReference type="EMBL" id="BBK22813.1"/>
    </source>
</evidence>
<sequence>MNTGGEAADQIIRISLNGMEVAAKITGKAALEIANMLYAVMKDQKKTKGKTRLENLISTGKPLSVFTLKSGDLASFQKEAKKYGILYYAVRNQRSHFDGMVDIMVKTEDSSRINRIVERFKLSDVSQTAQVKTDIEKTRAAKKQKTEQEIVRPSKSPQTIQKEEELSSLQKEENSTNPKVAKTTKSRPSEPIFNPVVEGTNDKQEKPSVRAELKQIKKELEKETTFKNKDDVKVNKKQLSSKHQQPKTKKKKTKER</sequence>
<name>A0A6N4TJ46_9FIRM</name>
<feature type="compositionally biased region" description="Basic and acidic residues" evidence="1">
    <location>
        <begin position="136"/>
        <end position="152"/>
    </location>
</feature>
<evidence type="ECO:0000313" key="3">
    <source>
        <dbReference type="Proteomes" id="UP000464754"/>
    </source>
</evidence>
<dbReference type="Pfam" id="PF12687">
    <property type="entry name" value="DUF3801"/>
    <property type="match status" value="1"/>
</dbReference>
<keyword evidence="3" id="KW-1185">Reference proteome</keyword>
<proteinExistence type="predicted"/>
<feature type="compositionally biased region" description="Basic and acidic residues" evidence="1">
    <location>
        <begin position="161"/>
        <end position="174"/>
    </location>
</feature>
<gene>
    <name evidence="2" type="ORF">Aargi30884_17160</name>
</gene>
<reference evidence="3" key="1">
    <citation type="submission" date="2019-05" db="EMBL/GenBank/DDBJ databases">
        <title>Complete genome sequencing of Absiella argi strain JCM 30884.</title>
        <authorList>
            <person name="Sakamoto M."/>
            <person name="Murakami T."/>
            <person name="Mori H."/>
        </authorList>
    </citation>
    <scope>NUCLEOTIDE SEQUENCE [LARGE SCALE GENOMIC DNA]</scope>
    <source>
        <strain evidence="3">JCM 30884</strain>
    </source>
</reference>
<feature type="compositionally biased region" description="Basic and acidic residues" evidence="1">
    <location>
        <begin position="200"/>
        <end position="234"/>
    </location>
</feature>
<dbReference type="AlphaFoldDB" id="A0A6N4TJ46"/>
<dbReference type="EMBL" id="AP019695">
    <property type="protein sequence ID" value="BBK22813.1"/>
    <property type="molecule type" value="Genomic_DNA"/>
</dbReference>